<comment type="subcellular location">
    <subcellularLocation>
        <location evidence="1">Membrane</location>
        <topology evidence="1">Multi-pass membrane protein</topology>
    </subcellularLocation>
</comment>
<feature type="transmembrane region" description="Helical" evidence="5">
    <location>
        <begin position="135"/>
        <end position="157"/>
    </location>
</feature>
<name>A0A2H8TS97_9HEMI</name>
<evidence type="ECO:0000256" key="3">
    <source>
        <dbReference type="ARBA" id="ARBA00022989"/>
    </source>
</evidence>
<evidence type="ECO:0000256" key="4">
    <source>
        <dbReference type="ARBA" id="ARBA00023136"/>
    </source>
</evidence>
<dbReference type="PANTHER" id="PTHR48021">
    <property type="match status" value="1"/>
</dbReference>
<dbReference type="EMBL" id="GFXV01005289">
    <property type="protein sequence ID" value="MBW17094.1"/>
    <property type="molecule type" value="Transcribed_RNA"/>
</dbReference>
<evidence type="ECO:0000256" key="1">
    <source>
        <dbReference type="ARBA" id="ARBA00004141"/>
    </source>
</evidence>
<evidence type="ECO:0000256" key="2">
    <source>
        <dbReference type="ARBA" id="ARBA00022692"/>
    </source>
</evidence>
<dbReference type="GO" id="GO:0016020">
    <property type="term" value="C:membrane"/>
    <property type="evidence" value="ECO:0007669"/>
    <property type="project" value="UniProtKB-SubCell"/>
</dbReference>
<sequence>MMAELKSSKLDAENVRNMEYNLFKSSLAQIGTIIVQNVIMLGFGMSLAIPTVVIGSLMLDDDGGGGGGGGADAMTLTETEASWYGSVLLVCHPTGGLLSGVLQEIVGRKWCMALVSVPQLIGWYVLWRAGNAFDLYVSCVALGLSMGLSEAPVLTYVGETVEPRLRGPLSSVSTFTIMLGSFVAYLMSTVMPWRTVAMINMAVPVVSFAAVVLLTPESPVWLLSRNRPTEAKKIIGLSERLREHGRRGRRVFRTFDLCRI</sequence>
<dbReference type="AlphaFoldDB" id="A0A2H8TS97"/>
<feature type="transmembrane region" description="Helical" evidence="5">
    <location>
        <begin position="193"/>
        <end position="215"/>
    </location>
</feature>
<accession>A0A2H8TS97</accession>
<dbReference type="PROSITE" id="PS50850">
    <property type="entry name" value="MFS"/>
    <property type="match status" value="1"/>
</dbReference>
<dbReference type="InterPro" id="IPR050549">
    <property type="entry name" value="MFS_Trehalose_Transporter"/>
</dbReference>
<protein>
    <submittedName>
        <fullName evidence="7">Facilitated trehalose transporter Tret1</fullName>
    </submittedName>
</protein>
<dbReference type="InterPro" id="IPR036259">
    <property type="entry name" value="MFS_trans_sf"/>
</dbReference>
<keyword evidence="2 5" id="KW-0812">Transmembrane</keyword>
<feature type="transmembrane region" description="Helical" evidence="5">
    <location>
        <begin position="169"/>
        <end position="187"/>
    </location>
</feature>
<reference evidence="7" key="1">
    <citation type="submission" date="2017-10" db="EMBL/GenBank/DDBJ databases">
        <title>Transcriptome Assembly of Sugarcane Aphid Adults.</title>
        <authorList>
            <person name="Scully E.D."/>
            <person name="Palmer N.A."/>
            <person name="Geib S.M."/>
            <person name="Sarath G."/>
            <person name="Sattler S.E."/>
        </authorList>
    </citation>
    <scope>NUCLEOTIDE SEQUENCE</scope>
    <source>
        <tissue evidence="7">Whole body</tissue>
    </source>
</reference>
<dbReference type="InterPro" id="IPR005828">
    <property type="entry name" value="MFS_sugar_transport-like"/>
</dbReference>
<dbReference type="OrthoDB" id="6133115at2759"/>
<dbReference type="PANTHER" id="PTHR48021:SF39">
    <property type="entry name" value="MAJOR FACILITATOR SUPERFAMILY (MFS) PROFILE DOMAIN-CONTAINING PROTEIN"/>
    <property type="match status" value="1"/>
</dbReference>
<gene>
    <name evidence="7" type="primary">Tret1_12</name>
</gene>
<dbReference type="Pfam" id="PF00083">
    <property type="entry name" value="Sugar_tr"/>
    <property type="match status" value="1"/>
</dbReference>
<keyword evidence="4 5" id="KW-0472">Membrane</keyword>
<dbReference type="Gene3D" id="1.20.1250.20">
    <property type="entry name" value="MFS general substrate transporter like domains"/>
    <property type="match status" value="1"/>
</dbReference>
<evidence type="ECO:0000313" key="7">
    <source>
        <dbReference type="EMBL" id="MBW17094.1"/>
    </source>
</evidence>
<evidence type="ECO:0000259" key="6">
    <source>
        <dbReference type="PROSITE" id="PS50850"/>
    </source>
</evidence>
<feature type="transmembrane region" description="Helical" evidence="5">
    <location>
        <begin position="26"/>
        <end position="49"/>
    </location>
</feature>
<evidence type="ECO:0000256" key="5">
    <source>
        <dbReference type="SAM" id="Phobius"/>
    </source>
</evidence>
<dbReference type="InterPro" id="IPR020846">
    <property type="entry name" value="MFS_dom"/>
</dbReference>
<dbReference type="GO" id="GO:0022857">
    <property type="term" value="F:transmembrane transporter activity"/>
    <property type="evidence" value="ECO:0007669"/>
    <property type="project" value="InterPro"/>
</dbReference>
<feature type="domain" description="Major facilitator superfamily (MFS) profile" evidence="6">
    <location>
        <begin position="30"/>
        <end position="260"/>
    </location>
</feature>
<organism evidence="7">
    <name type="scientific">Melanaphis sacchari</name>
    <dbReference type="NCBI Taxonomy" id="742174"/>
    <lineage>
        <taxon>Eukaryota</taxon>
        <taxon>Metazoa</taxon>
        <taxon>Ecdysozoa</taxon>
        <taxon>Arthropoda</taxon>
        <taxon>Hexapoda</taxon>
        <taxon>Insecta</taxon>
        <taxon>Pterygota</taxon>
        <taxon>Neoptera</taxon>
        <taxon>Paraneoptera</taxon>
        <taxon>Hemiptera</taxon>
        <taxon>Sternorrhyncha</taxon>
        <taxon>Aphidomorpha</taxon>
        <taxon>Aphidoidea</taxon>
        <taxon>Aphididae</taxon>
        <taxon>Aphidini</taxon>
        <taxon>Melanaphis</taxon>
    </lineage>
</organism>
<keyword evidence="3 5" id="KW-1133">Transmembrane helix</keyword>
<dbReference type="SUPFAM" id="SSF103473">
    <property type="entry name" value="MFS general substrate transporter"/>
    <property type="match status" value="1"/>
</dbReference>
<proteinExistence type="predicted"/>